<name>A0ABY7NRE1_9SPHN</name>
<evidence type="ECO:0000256" key="4">
    <source>
        <dbReference type="PROSITE-ProRule" id="PRU00335"/>
    </source>
</evidence>
<dbReference type="InterPro" id="IPR001647">
    <property type="entry name" value="HTH_TetR"/>
</dbReference>
<keyword evidence="7" id="KW-1185">Reference proteome</keyword>
<protein>
    <submittedName>
        <fullName evidence="6">TetR family transcriptional regulator</fullName>
    </submittedName>
</protein>
<dbReference type="PANTHER" id="PTHR30055">
    <property type="entry name" value="HTH-TYPE TRANSCRIPTIONAL REGULATOR RUTR"/>
    <property type="match status" value="1"/>
</dbReference>
<dbReference type="RefSeq" id="WP_270077838.1">
    <property type="nucleotide sequence ID" value="NZ_CP115174.1"/>
</dbReference>
<dbReference type="Proteomes" id="UP001210865">
    <property type="component" value="Chromosome"/>
</dbReference>
<dbReference type="Gene3D" id="1.10.357.10">
    <property type="entry name" value="Tetracycline Repressor, domain 2"/>
    <property type="match status" value="1"/>
</dbReference>
<sequence>MRLFLERGFDATTLDDIADAADVSRRSLFHYFASKEEIVFSAKADFPDLIADAVGRRPVEERLLDMVENALLDLAGRHLSEQARDLARLIRDTPALRAGDQAKYEKVEKVLAKALADRKHLPESDIACRVTAAAAIGILKLSTEAWLARDDVHPATFGKAAFAALRGVVC</sequence>
<keyword evidence="3" id="KW-0804">Transcription</keyword>
<dbReference type="PANTHER" id="PTHR30055:SF234">
    <property type="entry name" value="HTH-TYPE TRANSCRIPTIONAL REGULATOR BETI"/>
    <property type="match status" value="1"/>
</dbReference>
<keyword evidence="1" id="KW-0805">Transcription regulation</keyword>
<dbReference type="InterPro" id="IPR009057">
    <property type="entry name" value="Homeodomain-like_sf"/>
</dbReference>
<dbReference type="Pfam" id="PF17754">
    <property type="entry name" value="TetR_C_14"/>
    <property type="match status" value="1"/>
</dbReference>
<evidence type="ECO:0000256" key="3">
    <source>
        <dbReference type="ARBA" id="ARBA00023163"/>
    </source>
</evidence>
<organism evidence="6 7">
    <name type="scientific">Sphingomonas abietis</name>
    <dbReference type="NCBI Taxonomy" id="3012344"/>
    <lineage>
        <taxon>Bacteria</taxon>
        <taxon>Pseudomonadati</taxon>
        <taxon>Pseudomonadota</taxon>
        <taxon>Alphaproteobacteria</taxon>
        <taxon>Sphingomonadales</taxon>
        <taxon>Sphingomonadaceae</taxon>
        <taxon>Sphingomonas</taxon>
    </lineage>
</organism>
<dbReference type="PROSITE" id="PS01081">
    <property type="entry name" value="HTH_TETR_1"/>
    <property type="match status" value="1"/>
</dbReference>
<feature type="DNA-binding region" description="H-T-H motif" evidence="4">
    <location>
        <begin position="13"/>
        <end position="32"/>
    </location>
</feature>
<dbReference type="Pfam" id="PF00440">
    <property type="entry name" value="TetR_N"/>
    <property type="match status" value="1"/>
</dbReference>
<evidence type="ECO:0000313" key="7">
    <source>
        <dbReference type="Proteomes" id="UP001210865"/>
    </source>
</evidence>
<dbReference type="InterPro" id="IPR050109">
    <property type="entry name" value="HTH-type_TetR-like_transc_reg"/>
</dbReference>
<dbReference type="Gene3D" id="1.10.10.60">
    <property type="entry name" value="Homeodomain-like"/>
    <property type="match status" value="1"/>
</dbReference>
<evidence type="ECO:0000256" key="1">
    <source>
        <dbReference type="ARBA" id="ARBA00023015"/>
    </source>
</evidence>
<proteinExistence type="predicted"/>
<feature type="domain" description="HTH tetR-type" evidence="5">
    <location>
        <begin position="1"/>
        <end position="50"/>
    </location>
</feature>
<evidence type="ECO:0000313" key="6">
    <source>
        <dbReference type="EMBL" id="WBO23203.1"/>
    </source>
</evidence>
<evidence type="ECO:0000259" key="5">
    <source>
        <dbReference type="PROSITE" id="PS50977"/>
    </source>
</evidence>
<dbReference type="EMBL" id="CP115174">
    <property type="protein sequence ID" value="WBO23203.1"/>
    <property type="molecule type" value="Genomic_DNA"/>
</dbReference>
<accession>A0ABY7NRE1</accession>
<dbReference type="InterPro" id="IPR041347">
    <property type="entry name" value="MftR_C"/>
</dbReference>
<keyword evidence="2 4" id="KW-0238">DNA-binding</keyword>
<dbReference type="InterPro" id="IPR023772">
    <property type="entry name" value="DNA-bd_HTH_TetR-type_CS"/>
</dbReference>
<dbReference type="SUPFAM" id="SSF46689">
    <property type="entry name" value="Homeodomain-like"/>
    <property type="match status" value="1"/>
</dbReference>
<evidence type="ECO:0000256" key="2">
    <source>
        <dbReference type="ARBA" id="ARBA00023125"/>
    </source>
</evidence>
<reference evidence="6 7" key="1">
    <citation type="submission" date="2022-12" db="EMBL/GenBank/DDBJ databases">
        <title>Sphingomonas abieness sp. nov., an endophytic bacterium isolated from Abies koreana.</title>
        <authorList>
            <person name="Jiang L."/>
            <person name="Lee J."/>
        </authorList>
    </citation>
    <scope>NUCLEOTIDE SEQUENCE [LARGE SCALE GENOMIC DNA]</scope>
    <source>
        <strain evidence="7">PAMB 00755</strain>
    </source>
</reference>
<gene>
    <name evidence="6" type="ORF">PBT88_03430</name>
</gene>
<dbReference type="PROSITE" id="PS50977">
    <property type="entry name" value="HTH_TETR_2"/>
    <property type="match status" value="1"/>
</dbReference>